<gene>
    <name evidence="1" type="ORF">ZEAMMB73_Zm00001d038242</name>
</gene>
<reference evidence="1" key="1">
    <citation type="submission" date="2015-12" db="EMBL/GenBank/DDBJ databases">
        <title>Update maize B73 reference genome by single molecule sequencing technologies.</title>
        <authorList>
            <consortium name="Maize Genome Sequencing Project"/>
            <person name="Ware D."/>
        </authorList>
    </citation>
    <scope>NUCLEOTIDE SEQUENCE</scope>
    <source>
        <tissue evidence="1">Seedling</tissue>
    </source>
</reference>
<accession>A0A1D6M4R0</accession>
<evidence type="ECO:0000313" key="1">
    <source>
        <dbReference type="EMBL" id="AQK86115.1"/>
    </source>
</evidence>
<protein>
    <submittedName>
        <fullName evidence="1">Uncharacterized protein</fullName>
    </submittedName>
</protein>
<name>A0A1D6M4R0_MAIZE</name>
<organism evidence="1">
    <name type="scientific">Zea mays</name>
    <name type="common">Maize</name>
    <dbReference type="NCBI Taxonomy" id="4577"/>
    <lineage>
        <taxon>Eukaryota</taxon>
        <taxon>Viridiplantae</taxon>
        <taxon>Streptophyta</taxon>
        <taxon>Embryophyta</taxon>
        <taxon>Tracheophyta</taxon>
        <taxon>Spermatophyta</taxon>
        <taxon>Magnoliopsida</taxon>
        <taxon>Liliopsida</taxon>
        <taxon>Poales</taxon>
        <taxon>Poaceae</taxon>
        <taxon>PACMAD clade</taxon>
        <taxon>Panicoideae</taxon>
        <taxon>Andropogonodae</taxon>
        <taxon>Andropogoneae</taxon>
        <taxon>Tripsacinae</taxon>
        <taxon>Zea</taxon>
    </lineage>
</organism>
<dbReference type="EMBL" id="CM000782">
    <property type="protein sequence ID" value="AQK86115.1"/>
    <property type="molecule type" value="Genomic_DNA"/>
</dbReference>
<sequence>MTMTRSLCLRWWLTKQAVDVFMGWTFKNLR</sequence>
<dbReference type="AlphaFoldDB" id="A0A1D6M4R0"/>
<proteinExistence type="predicted"/>